<comment type="caution">
    <text evidence="11">The sequence shown here is derived from an EMBL/GenBank/DDBJ whole genome shotgun (WGS) entry which is preliminary data.</text>
</comment>
<evidence type="ECO:0000256" key="4">
    <source>
        <dbReference type="ARBA" id="ARBA00022679"/>
    </source>
</evidence>
<dbReference type="AlphaFoldDB" id="A0A2N5ZLK1"/>
<dbReference type="Gene3D" id="3.30.565.10">
    <property type="entry name" value="Histidine kinase-like ATPase, C-terminal domain"/>
    <property type="match status" value="1"/>
</dbReference>
<dbReference type="PROSITE" id="PS50109">
    <property type="entry name" value="HIS_KIN"/>
    <property type="match status" value="1"/>
</dbReference>
<dbReference type="SMART" id="SM00388">
    <property type="entry name" value="HisKA"/>
    <property type="match status" value="1"/>
</dbReference>
<keyword evidence="9" id="KW-0472">Membrane</keyword>
<proteinExistence type="predicted"/>
<dbReference type="GO" id="GO:0000155">
    <property type="term" value="F:phosphorelay sensor kinase activity"/>
    <property type="evidence" value="ECO:0007669"/>
    <property type="project" value="InterPro"/>
</dbReference>
<gene>
    <name evidence="11" type="ORF">C0601_01515</name>
</gene>
<dbReference type="PANTHER" id="PTHR43065">
    <property type="entry name" value="SENSOR HISTIDINE KINASE"/>
    <property type="match status" value="1"/>
</dbReference>
<reference evidence="11 12" key="1">
    <citation type="submission" date="2017-11" db="EMBL/GenBank/DDBJ databases">
        <title>Genome-resolved metagenomics identifies genetic mobility, metabolic interactions, and unexpected diversity in perchlorate-reducing communities.</title>
        <authorList>
            <person name="Barnum T.P."/>
            <person name="Figueroa I.A."/>
            <person name="Carlstrom C.I."/>
            <person name="Lucas L.N."/>
            <person name="Engelbrektson A.L."/>
            <person name="Coates J.D."/>
        </authorList>
    </citation>
    <scope>NUCLEOTIDE SEQUENCE [LARGE SCALE GENOMIC DNA]</scope>
    <source>
        <strain evidence="11">BM706</strain>
    </source>
</reference>
<feature type="transmembrane region" description="Helical" evidence="9">
    <location>
        <begin position="12"/>
        <end position="31"/>
    </location>
</feature>
<dbReference type="Proteomes" id="UP000234857">
    <property type="component" value="Unassembled WGS sequence"/>
</dbReference>
<dbReference type="Gene3D" id="1.10.287.130">
    <property type="match status" value="1"/>
</dbReference>
<dbReference type="SUPFAM" id="SSF47384">
    <property type="entry name" value="Homodimeric domain of signal transducing histidine kinase"/>
    <property type="match status" value="1"/>
</dbReference>
<evidence type="ECO:0000259" key="10">
    <source>
        <dbReference type="PROSITE" id="PS50109"/>
    </source>
</evidence>
<evidence type="ECO:0000256" key="5">
    <source>
        <dbReference type="ARBA" id="ARBA00022741"/>
    </source>
</evidence>
<keyword evidence="3" id="KW-0597">Phosphoprotein</keyword>
<dbReference type="PRINTS" id="PR00344">
    <property type="entry name" value="BCTRLSENSOR"/>
</dbReference>
<organism evidence="11 12">
    <name type="scientific">Muiribacterium halophilum</name>
    <dbReference type="NCBI Taxonomy" id="2053465"/>
    <lineage>
        <taxon>Bacteria</taxon>
        <taxon>Candidatus Muiribacteriota</taxon>
        <taxon>Candidatus Muiribacteriia</taxon>
        <taxon>Candidatus Muiribacteriales</taxon>
        <taxon>Candidatus Muiribacteriaceae</taxon>
        <taxon>Candidatus Muiribacterium</taxon>
    </lineage>
</organism>
<dbReference type="InterPro" id="IPR003594">
    <property type="entry name" value="HATPase_dom"/>
</dbReference>
<dbReference type="EC" id="2.7.13.3" evidence="2"/>
<dbReference type="InterPro" id="IPR003661">
    <property type="entry name" value="HisK_dim/P_dom"/>
</dbReference>
<dbReference type="SMART" id="SM00387">
    <property type="entry name" value="HATPase_c"/>
    <property type="match status" value="1"/>
</dbReference>
<keyword evidence="6" id="KW-0418">Kinase</keyword>
<feature type="domain" description="Histidine kinase" evidence="10">
    <location>
        <begin position="189"/>
        <end position="394"/>
    </location>
</feature>
<evidence type="ECO:0000256" key="8">
    <source>
        <dbReference type="ARBA" id="ARBA00023012"/>
    </source>
</evidence>
<dbReference type="CDD" id="cd00082">
    <property type="entry name" value="HisKA"/>
    <property type="match status" value="1"/>
</dbReference>
<dbReference type="InterPro" id="IPR036890">
    <property type="entry name" value="HATPase_C_sf"/>
</dbReference>
<evidence type="ECO:0000256" key="6">
    <source>
        <dbReference type="ARBA" id="ARBA00022777"/>
    </source>
</evidence>
<comment type="catalytic activity">
    <reaction evidence="1">
        <text>ATP + protein L-histidine = ADP + protein N-phospho-L-histidine.</text>
        <dbReference type="EC" id="2.7.13.3"/>
    </reaction>
</comment>
<dbReference type="GO" id="GO:0005524">
    <property type="term" value="F:ATP binding"/>
    <property type="evidence" value="ECO:0007669"/>
    <property type="project" value="UniProtKB-KW"/>
</dbReference>
<dbReference type="Pfam" id="PF00512">
    <property type="entry name" value="HisKA"/>
    <property type="match status" value="1"/>
</dbReference>
<dbReference type="InterPro" id="IPR036097">
    <property type="entry name" value="HisK_dim/P_sf"/>
</dbReference>
<dbReference type="InterPro" id="IPR004358">
    <property type="entry name" value="Sig_transdc_His_kin-like_C"/>
</dbReference>
<evidence type="ECO:0000256" key="7">
    <source>
        <dbReference type="ARBA" id="ARBA00022840"/>
    </source>
</evidence>
<evidence type="ECO:0000313" key="12">
    <source>
        <dbReference type="Proteomes" id="UP000234857"/>
    </source>
</evidence>
<evidence type="ECO:0000256" key="1">
    <source>
        <dbReference type="ARBA" id="ARBA00000085"/>
    </source>
</evidence>
<keyword evidence="8" id="KW-0902">Two-component regulatory system</keyword>
<evidence type="ECO:0000256" key="9">
    <source>
        <dbReference type="SAM" id="Phobius"/>
    </source>
</evidence>
<evidence type="ECO:0000256" key="2">
    <source>
        <dbReference type="ARBA" id="ARBA00012438"/>
    </source>
</evidence>
<keyword evidence="9" id="KW-1133">Transmembrane helix</keyword>
<dbReference type="InterPro" id="IPR005467">
    <property type="entry name" value="His_kinase_dom"/>
</dbReference>
<sequence>MKRSSSRVEITLFIYINLLCLLIITFTFAAIRTSFEHVVKGDMLQQARKIENLTRGNRNLKSLFDINSRFAREIMKNINIRIIPKQSPEYEKLKKTFGKVKEFDPKTPEDSIFKKDDRFLLYTTFKSEGREHVITIWSDQFKVPLIPLPIIILLMTIVNIANFFVVIFLRKNISQHKEDDIEKQEIASNIAHELKNPLAGISLFAELLERKIDSEPEKEYIQNIRKQVRNLNKIISNFINFARPFSLNLQNIRISDITEKIINELKYDLNDISIKIDSKEKKGLRWDPVLLKQVFHNMILNSIEAFEDEKNKYIKININENNSYTVFEIENNGPAIEQNDLEKIFKPYFTSKIKGSGLGLAISKKIVKKHNGTIELISSSDDKTIFKIKIWRKL</sequence>
<name>A0A2N5ZLK1_MUIH1</name>
<dbReference type="SUPFAM" id="SSF55874">
    <property type="entry name" value="ATPase domain of HSP90 chaperone/DNA topoisomerase II/histidine kinase"/>
    <property type="match status" value="1"/>
</dbReference>
<evidence type="ECO:0000256" key="3">
    <source>
        <dbReference type="ARBA" id="ARBA00022553"/>
    </source>
</evidence>
<dbReference type="EMBL" id="PKTG01000025">
    <property type="protein sequence ID" value="PLX19559.1"/>
    <property type="molecule type" value="Genomic_DNA"/>
</dbReference>
<accession>A0A2N5ZLK1</accession>
<dbReference type="Pfam" id="PF02518">
    <property type="entry name" value="HATPase_c"/>
    <property type="match status" value="1"/>
</dbReference>
<protein>
    <recommendedName>
        <fullName evidence="2">histidine kinase</fullName>
        <ecNumber evidence="2">2.7.13.3</ecNumber>
    </recommendedName>
</protein>
<keyword evidence="4" id="KW-0808">Transferase</keyword>
<keyword evidence="5" id="KW-0547">Nucleotide-binding</keyword>
<keyword evidence="7" id="KW-0067">ATP-binding</keyword>
<feature type="transmembrane region" description="Helical" evidence="9">
    <location>
        <begin position="146"/>
        <end position="169"/>
    </location>
</feature>
<keyword evidence="9" id="KW-0812">Transmembrane</keyword>
<evidence type="ECO:0000313" key="11">
    <source>
        <dbReference type="EMBL" id="PLX19559.1"/>
    </source>
</evidence>
<dbReference type="PANTHER" id="PTHR43065:SF10">
    <property type="entry name" value="PEROXIDE STRESS-ACTIVATED HISTIDINE KINASE MAK3"/>
    <property type="match status" value="1"/>
</dbReference>